<dbReference type="EMBL" id="LIHL02000006">
    <property type="protein sequence ID" value="KAF5469529.1"/>
    <property type="molecule type" value="Genomic_DNA"/>
</dbReference>
<accession>A0A833XP94</accession>
<reference evidence="2" key="1">
    <citation type="submission" date="2015-10" db="EMBL/GenBank/DDBJ databases">
        <authorList>
            <person name="Martinez-Garcia P.J."/>
            <person name="Crepeau M.W."/>
            <person name="Puiu D."/>
            <person name="Gonzalez-Ibeas D."/>
            <person name="Whalen J."/>
            <person name="Stevens K."/>
            <person name="Paul R."/>
            <person name="Butterfield T."/>
            <person name="Britton M."/>
            <person name="Reagan R."/>
            <person name="Chakraborty S."/>
            <person name="Walawage S.L."/>
            <person name="Vasquez-Gross H.A."/>
            <person name="Cardeno C."/>
            <person name="Famula R."/>
            <person name="Pratt K."/>
            <person name="Kuruganti S."/>
            <person name="Aradhya M.K."/>
            <person name="Leslie C.A."/>
            <person name="Dandekar A.M."/>
            <person name="Salzberg S.L."/>
            <person name="Wegrzyn J.L."/>
            <person name="Langley C.H."/>
            <person name="Neale D.B."/>
        </authorList>
    </citation>
    <scope>NUCLEOTIDE SEQUENCE</scope>
    <source>
        <tissue evidence="2">Leaves</tissue>
    </source>
</reference>
<sequence length="337" mass="38029">MLINGLCKRGKKLLAPFLLDVLPMKGIVSYDGGKILLHLHVLGDKKFALKLFDVLLTKGVFEPFDRRKRKEIVGNHCLNKTLNNVFHLFYLDFDLKDNGEIHVNFDDGDKNASGSSDGNSIIYGTSDGLQGVLSMAGLPKLHQFGETENLKIISTVDLIRYMRKRVKLVEAVPCGEVQIIQEDQPLRTPHDAFAKLTPFSNLRSHVVSRTQPLHASHAKLHQSRDEVYEVLSTLLIIYGGGKIFVGLQVLGEKKFAPQLFDFLPLNAVFKSFDRGREHGSNIRGLYDVGDGVNYFHFMVFGLLFVATLDLTCHLLLLWNYYKELHMSSKITLRTCTI</sequence>
<evidence type="ECO:0000313" key="3">
    <source>
        <dbReference type="Proteomes" id="UP000619265"/>
    </source>
</evidence>
<organism evidence="2 3">
    <name type="scientific">Juglans regia</name>
    <name type="common">English walnut</name>
    <dbReference type="NCBI Taxonomy" id="51240"/>
    <lineage>
        <taxon>Eukaryota</taxon>
        <taxon>Viridiplantae</taxon>
        <taxon>Streptophyta</taxon>
        <taxon>Embryophyta</taxon>
        <taxon>Tracheophyta</taxon>
        <taxon>Spermatophyta</taxon>
        <taxon>Magnoliopsida</taxon>
        <taxon>eudicotyledons</taxon>
        <taxon>Gunneridae</taxon>
        <taxon>Pentapetalae</taxon>
        <taxon>rosids</taxon>
        <taxon>fabids</taxon>
        <taxon>Fagales</taxon>
        <taxon>Juglandaceae</taxon>
        <taxon>Juglans</taxon>
    </lineage>
</organism>
<comment type="caution">
    <text evidence="2">The sequence shown here is derived from an EMBL/GenBank/DDBJ whole genome shotgun (WGS) entry which is preliminary data.</text>
</comment>
<dbReference type="AlphaFoldDB" id="A0A833XP94"/>
<evidence type="ECO:0000256" key="1">
    <source>
        <dbReference type="SAM" id="Phobius"/>
    </source>
</evidence>
<gene>
    <name evidence="2" type="ORF">F2P56_013594</name>
</gene>
<keyword evidence="1" id="KW-1133">Transmembrane helix</keyword>
<reference evidence="2" key="2">
    <citation type="submission" date="2020-03" db="EMBL/GenBank/DDBJ databases">
        <title>Walnut 2.0.</title>
        <authorList>
            <person name="Marrano A."/>
            <person name="Britton M."/>
            <person name="Zimin A.V."/>
            <person name="Zaini P.A."/>
            <person name="Workman R."/>
            <person name="Puiu D."/>
            <person name="Bianco L."/>
            <person name="Allen B.J."/>
            <person name="Troggio M."/>
            <person name="Leslie C.A."/>
            <person name="Timp W."/>
            <person name="Dendekar A."/>
            <person name="Salzberg S.L."/>
            <person name="Neale D.B."/>
        </authorList>
    </citation>
    <scope>NUCLEOTIDE SEQUENCE</scope>
    <source>
        <tissue evidence="2">Leaves</tissue>
    </source>
</reference>
<keyword evidence="1" id="KW-0472">Membrane</keyword>
<name>A0A833XP94_JUGRE</name>
<dbReference type="Proteomes" id="UP000619265">
    <property type="component" value="Unassembled WGS sequence"/>
</dbReference>
<proteinExistence type="predicted"/>
<dbReference type="Gramene" id="Jr06_19290_p1">
    <property type="protein sequence ID" value="cds.Jr06_19290_p1"/>
    <property type="gene ID" value="Jr06_19290"/>
</dbReference>
<feature type="transmembrane region" description="Helical" evidence="1">
    <location>
        <begin position="294"/>
        <end position="321"/>
    </location>
</feature>
<keyword evidence="1" id="KW-0812">Transmembrane</keyword>
<evidence type="ECO:0000313" key="2">
    <source>
        <dbReference type="EMBL" id="KAF5469529.1"/>
    </source>
</evidence>
<protein>
    <submittedName>
        <fullName evidence="2">Uncharacterized protein</fullName>
    </submittedName>
</protein>
<feature type="transmembrane region" description="Helical" evidence="1">
    <location>
        <begin position="227"/>
        <end position="250"/>
    </location>
</feature>